<reference evidence="1" key="1">
    <citation type="submission" date="2009-10" db="EMBL/GenBank/DDBJ databases">
        <title>Diversity of trophic interactions inside an arsenic-rich microbial ecosystem.</title>
        <authorList>
            <person name="Bertin P.N."/>
            <person name="Heinrich-Salmeron A."/>
            <person name="Pelletier E."/>
            <person name="Goulhen-Chollet F."/>
            <person name="Arsene-Ploetze F."/>
            <person name="Gallien S."/>
            <person name="Calteau A."/>
            <person name="Vallenet D."/>
            <person name="Casiot C."/>
            <person name="Chane-Woon-Ming B."/>
            <person name="Giloteaux L."/>
            <person name="Barakat M."/>
            <person name="Bonnefoy V."/>
            <person name="Bruneel O."/>
            <person name="Chandler M."/>
            <person name="Cleiss J."/>
            <person name="Duran R."/>
            <person name="Elbaz-Poulichet F."/>
            <person name="Fonknechten N."/>
            <person name="Lauga B."/>
            <person name="Mornico D."/>
            <person name="Ortet P."/>
            <person name="Schaeffer C."/>
            <person name="Siguier P."/>
            <person name="Alexander Thil Smith A."/>
            <person name="Van Dorsselaer A."/>
            <person name="Weissenbach J."/>
            <person name="Medigue C."/>
            <person name="Le Paslier D."/>
        </authorList>
    </citation>
    <scope>NUCLEOTIDE SEQUENCE</scope>
</reference>
<accession>E6QU36</accession>
<name>E6QU36_9ZZZZ</name>
<dbReference type="AlphaFoldDB" id="E6QU36"/>
<proteinExistence type="predicted"/>
<gene>
    <name evidence="1" type="ORF">CARN7_1554</name>
</gene>
<dbReference type="EMBL" id="CABR01000104">
    <property type="protein sequence ID" value="CBI10758.1"/>
    <property type="molecule type" value="Genomic_DNA"/>
</dbReference>
<organism evidence="1">
    <name type="scientific">mine drainage metagenome</name>
    <dbReference type="NCBI Taxonomy" id="410659"/>
    <lineage>
        <taxon>unclassified sequences</taxon>
        <taxon>metagenomes</taxon>
        <taxon>ecological metagenomes</taxon>
    </lineage>
</organism>
<protein>
    <submittedName>
        <fullName evidence="1">Uncharacterized protein</fullName>
    </submittedName>
</protein>
<evidence type="ECO:0000313" key="1">
    <source>
        <dbReference type="EMBL" id="CBI10758.1"/>
    </source>
</evidence>
<comment type="caution">
    <text evidence="1">The sequence shown here is derived from an EMBL/GenBank/DDBJ whole genome shotgun (WGS) entry which is preliminary data.</text>
</comment>
<sequence length="140" mass="15607">MAQHNTLKIGSGYIRGNNSDWWGEAKTPSRLGEETMEVMLAKWVNGQLQSWAEGAWAYSMVKMEARKLAQAVIPSDVQAAYVHLQQTLPSQGKWCVLLPLLQNENGACEGQAWTAGNEKSGKKPELLTWLYDADFGLRPK</sequence>